<evidence type="ECO:0000256" key="8">
    <source>
        <dbReference type="ARBA" id="ARBA00023157"/>
    </source>
</evidence>
<feature type="chain" id="PRO_5007359086" description="Carboxypeptidase" evidence="11">
    <location>
        <begin position="28"/>
        <end position="461"/>
    </location>
</feature>
<evidence type="ECO:0000256" key="7">
    <source>
        <dbReference type="ARBA" id="ARBA00022801"/>
    </source>
</evidence>
<dbReference type="EC" id="3.4.16.-" evidence="11"/>
<dbReference type="PANTHER" id="PTHR11802:SF281">
    <property type="entry name" value="CARBOXYPEPTIDASE"/>
    <property type="match status" value="1"/>
</dbReference>
<name>A0A151TTR6_CAJCA</name>
<dbReference type="SUPFAM" id="SSF53474">
    <property type="entry name" value="alpha/beta-Hydrolases"/>
    <property type="match status" value="1"/>
</dbReference>
<evidence type="ECO:0000256" key="11">
    <source>
        <dbReference type="RuleBase" id="RU361156"/>
    </source>
</evidence>
<comment type="function">
    <text evidence="10">Probable carboxypeptidase.</text>
</comment>
<dbReference type="Proteomes" id="UP000075243">
    <property type="component" value="Chromosome 3"/>
</dbReference>
<dbReference type="PANTHER" id="PTHR11802">
    <property type="entry name" value="SERINE PROTEASE FAMILY S10 SERINE CARBOXYPEPTIDASE"/>
    <property type="match status" value="1"/>
</dbReference>
<dbReference type="GO" id="GO:0006508">
    <property type="term" value="P:proteolysis"/>
    <property type="evidence" value="ECO:0007669"/>
    <property type="project" value="UniProtKB-KW"/>
</dbReference>
<evidence type="ECO:0000313" key="12">
    <source>
        <dbReference type="EMBL" id="KYP70445.1"/>
    </source>
</evidence>
<keyword evidence="8" id="KW-1015">Disulfide bond</keyword>
<dbReference type="AlphaFoldDB" id="A0A151TTR6"/>
<comment type="subcellular location">
    <subcellularLocation>
        <location evidence="1">Secreted</location>
    </subcellularLocation>
</comment>
<dbReference type="EMBL" id="CM003605">
    <property type="protein sequence ID" value="KYP70445.1"/>
    <property type="molecule type" value="Genomic_DNA"/>
</dbReference>
<dbReference type="PROSITE" id="PS00131">
    <property type="entry name" value="CARBOXYPEPT_SER_SER"/>
    <property type="match status" value="1"/>
</dbReference>
<keyword evidence="6 11" id="KW-0732">Signal</keyword>
<keyword evidence="4 11" id="KW-0121">Carboxypeptidase</keyword>
<dbReference type="Gene3D" id="3.40.50.1820">
    <property type="entry name" value="alpha/beta hydrolase"/>
    <property type="match status" value="1"/>
</dbReference>
<keyword evidence="3" id="KW-0964">Secreted</keyword>
<evidence type="ECO:0000256" key="5">
    <source>
        <dbReference type="ARBA" id="ARBA00022670"/>
    </source>
</evidence>
<keyword evidence="7 11" id="KW-0378">Hydrolase</keyword>
<evidence type="ECO:0000256" key="4">
    <source>
        <dbReference type="ARBA" id="ARBA00022645"/>
    </source>
</evidence>
<dbReference type="Gene3D" id="6.10.250.940">
    <property type="match status" value="1"/>
</dbReference>
<evidence type="ECO:0000256" key="9">
    <source>
        <dbReference type="ARBA" id="ARBA00023180"/>
    </source>
</evidence>
<evidence type="ECO:0000256" key="3">
    <source>
        <dbReference type="ARBA" id="ARBA00022525"/>
    </source>
</evidence>
<dbReference type="Gramene" id="C.cajan_09397.t">
    <property type="protein sequence ID" value="C.cajan_09397.t"/>
    <property type="gene ID" value="C.cajan_09397"/>
</dbReference>
<dbReference type="GO" id="GO:0004185">
    <property type="term" value="F:serine-type carboxypeptidase activity"/>
    <property type="evidence" value="ECO:0007669"/>
    <property type="project" value="UniProtKB-UniRule"/>
</dbReference>
<dbReference type="InterPro" id="IPR029058">
    <property type="entry name" value="AB_hydrolase_fold"/>
</dbReference>
<dbReference type="InterPro" id="IPR018202">
    <property type="entry name" value="Ser_caboxypep_ser_AS"/>
</dbReference>
<accession>A0A151TTR6</accession>
<dbReference type="Pfam" id="PF00450">
    <property type="entry name" value="Peptidase_S10"/>
    <property type="match status" value="1"/>
</dbReference>
<dbReference type="GO" id="GO:0005576">
    <property type="term" value="C:extracellular region"/>
    <property type="evidence" value="ECO:0007669"/>
    <property type="project" value="UniProtKB-SubCell"/>
</dbReference>
<evidence type="ECO:0000256" key="10">
    <source>
        <dbReference type="ARBA" id="ARBA00037399"/>
    </source>
</evidence>
<keyword evidence="5 11" id="KW-0645">Protease</keyword>
<evidence type="ECO:0000256" key="6">
    <source>
        <dbReference type="ARBA" id="ARBA00022729"/>
    </source>
</evidence>
<dbReference type="OMA" id="DITLDIC"/>
<evidence type="ECO:0000313" key="13">
    <source>
        <dbReference type="Proteomes" id="UP000075243"/>
    </source>
</evidence>
<sequence length="461" mass="51352">MTMLPHSFTMIATIIIALAQTLVGVSSLPEADKISNLPGQPKVKFQQYSGYITVDDQHQRALFYYFVQAEKHPTSKPLVLWLNGGPGCSSIGVGALVEHGPFKPGDNNVLVKNHYSWNKVANVLYLESPAGVGFSYSSNTSFYTLVTDEITARDNLVFLQRWFTEFPEYSNNDFFITGESYAGHYVPQLAQLIVQSKANFNLKGIAIGNPLMEFDTDLNSKAEFFWSHGLISDSTYDLFTRVCNYSTIRRQMIHGNVSDICANITKLVFTEVSDYVDQYDVTLDVCLSSANQQSYVLNQMQETRKIDVCVDDKAITYLNRKDVQQALHAKLVGVSNWSTCSRVLHYDRRNLEVPTISILGSLVNSSIRVLVYSGDQDSVIPLLGTRSLVNGLAKELGLNTTVAYRAWFEGKQVAGWTQVYGDILSYATIRGASHEAPFTQPQRSLGLLKAFLEGKPLPSIV</sequence>
<dbReference type="PROSITE" id="PS00560">
    <property type="entry name" value="CARBOXYPEPT_SER_HIS"/>
    <property type="match status" value="1"/>
</dbReference>
<protein>
    <recommendedName>
        <fullName evidence="11">Carboxypeptidase</fullName>
        <ecNumber evidence="11">3.4.16.-</ecNumber>
    </recommendedName>
</protein>
<dbReference type="InterPro" id="IPR001563">
    <property type="entry name" value="Peptidase_S10"/>
</dbReference>
<feature type="signal peptide" evidence="11">
    <location>
        <begin position="1"/>
        <end position="27"/>
    </location>
</feature>
<keyword evidence="13" id="KW-1185">Reference proteome</keyword>
<dbReference type="InterPro" id="IPR033124">
    <property type="entry name" value="Ser_caboxypep_his_AS"/>
</dbReference>
<reference evidence="12 13" key="1">
    <citation type="journal article" date="2012" name="Nat. Biotechnol.">
        <title>Draft genome sequence of pigeonpea (Cajanus cajan), an orphan legume crop of resource-poor farmers.</title>
        <authorList>
            <person name="Varshney R.K."/>
            <person name="Chen W."/>
            <person name="Li Y."/>
            <person name="Bharti A.K."/>
            <person name="Saxena R.K."/>
            <person name="Schlueter J.A."/>
            <person name="Donoghue M.T."/>
            <person name="Azam S."/>
            <person name="Fan G."/>
            <person name="Whaley A.M."/>
            <person name="Farmer A.D."/>
            <person name="Sheridan J."/>
            <person name="Iwata A."/>
            <person name="Tuteja R."/>
            <person name="Penmetsa R.V."/>
            <person name="Wu W."/>
            <person name="Upadhyaya H.D."/>
            <person name="Yang S.P."/>
            <person name="Shah T."/>
            <person name="Saxena K.B."/>
            <person name="Michael T."/>
            <person name="McCombie W.R."/>
            <person name="Yang B."/>
            <person name="Zhang G."/>
            <person name="Yang H."/>
            <person name="Wang J."/>
            <person name="Spillane C."/>
            <person name="Cook D.R."/>
            <person name="May G.D."/>
            <person name="Xu X."/>
            <person name="Jackson S.A."/>
        </authorList>
    </citation>
    <scope>NUCLEOTIDE SEQUENCE [LARGE SCALE GENOMIC DNA]</scope>
    <source>
        <strain evidence="13">cv. Asha</strain>
    </source>
</reference>
<evidence type="ECO:0000256" key="1">
    <source>
        <dbReference type="ARBA" id="ARBA00004613"/>
    </source>
</evidence>
<dbReference type="FunFam" id="3.40.50.1820:FF:000453">
    <property type="entry name" value="Carboxypeptidase"/>
    <property type="match status" value="1"/>
</dbReference>
<proteinExistence type="inferred from homology"/>
<evidence type="ECO:0000256" key="2">
    <source>
        <dbReference type="ARBA" id="ARBA00009431"/>
    </source>
</evidence>
<dbReference type="FunFam" id="3.40.50.11320:FF:000004">
    <property type="entry name" value="Carboxypeptidase"/>
    <property type="match status" value="1"/>
</dbReference>
<dbReference type="GO" id="GO:0005773">
    <property type="term" value="C:vacuole"/>
    <property type="evidence" value="ECO:0007669"/>
    <property type="project" value="TreeGrafter"/>
</dbReference>
<gene>
    <name evidence="12" type="ORF">KK1_009665</name>
</gene>
<dbReference type="PRINTS" id="PR00724">
    <property type="entry name" value="CRBOXYPTASEC"/>
</dbReference>
<dbReference type="Gene3D" id="3.40.50.11320">
    <property type="match status" value="1"/>
</dbReference>
<comment type="similarity">
    <text evidence="2 11">Belongs to the peptidase S10 family.</text>
</comment>
<organism evidence="12 13">
    <name type="scientific">Cajanus cajan</name>
    <name type="common">Pigeon pea</name>
    <name type="synonym">Cajanus indicus</name>
    <dbReference type="NCBI Taxonomy" id="3821"/>
    <lineage>
        <taxon>Eukaryota</taxon>
        <taxon>Viridiplantae</taxon>
        <taxon>Streptophyta</taxon>
        <taxon>Embryophyta</taxon>
        <taxon>Tracheophyta</taxon>
        <taxon>Spermatophyta</taxon>
        <taxon>Magnoliopsida</taxon>
        <taxon>eudicotyledons</taxon>
        <taxon>Gunneridae</taxon>
        <taxon>Pentapetalae</taxon>
        <taxon>rosids</taxon>
        <taxon>fabids</taxon>
        <taxon>Fabales</taxon>
        <taxon>Fabaceae</taxon>
        <taxon>Papilionoideae</taxon>
        <taxon>50 kb inversion clade</taxon>
        <taxon>NPAAA clade</taxon>
        <taxon>indigoferoid/millettioid clade</taxon>
        <taxon>Phaseoleae</taxon>
        <taxon>Cajanus</taxon>
    </lineage>
</organism>
<keyword evidence="9" id="KW-0325">Glycoprotein</keyword>